<name>A0A7D0NGU0_9CAUD</name>
<gene>
    <name evidence="1" type="ORF">AC4HA13_0014</name>
</gene>
<sequence length="177" mass="20363">MKNAIVWPALWAENNVEIGDKIYSPVHGRCTVVQLEGEQKPAKEEEVPAWQLKVGDEIWYDNEWRTVLSVYCHIKSCYQEPNLSQSNSTIPLSVRMDKNLKIRRKTENYIMSVNLLTSHDLVKELQVKLIDYSALNDAPDRIEAVQSVFIDKVPVMHALKKEIQAVYAKLGENIKKI</sequence>
<dbReference type="Proteomes" id="UP000509770">
    <property type="component" value="Segment"/>
</dbReference>
<evidence type="ECO:0000313" key="2">
    <source>
        <dbReference type="Proteomes" id="UP000509770"/>
    </source>
</evidence>
<organism evidence="1 2">
    <name type="scientific">Escherichia phage vB_EcoM_4HA13</name>
    <dbReference type="NCBI Taxonomy" id="2601675"/>
    <lineage>
        <taxon>Viruses</taxon>
        <taxon>Duplodnaviria</taxon>
        <taxon>Heunggongvirae</taxon>
        <taxon>Uroviricota</taxon>
        <taxon>Caudoviricetes</taxon>
        <taxon>Chaseviridae</taxon>
        <taxon>Cleopatravirinae</taxon>
        <taxon>Sabourvirus</taxon>
        <taxon>Sabourvirus sv4HA13</taxon>
    </lineage>
</organism>
<keyword evidence="2" id="KW-1185">Reference proteome</keyword>
<proteinExistence type="predicted"/>
<protein>
    <submittedName>
        <fullName evidence="1">Uncharacterized protein</fullName>
    </submittedName>
</protein>
<reference evidence="1" key="1">
    <citation type="submission" date="2019-07" db="EMBL/GenBank/DDBJ databases">
        <authorList>
            <person name="Lin J."/>
            <person name="Cucic S."/>
            <person name="Klem A."/>
            <person name="Kropinski A."/>
            <person name="Anany H."/>
        </authorList>
    </citation>
    <scope>NUCLEOTIDE SEQUENCE [LARGE SCALE GENOMIC DNA]</scope>
</reference>
<evidence type="ECO:0000313" key="1">
    <source>
        <dbReference type="EMBL" id="QEM42985.1"/>
    </source>
</evidence>
<accession>A0A7D0NGU0</accession>
<dbReference type="EMBL" id="MN136198">
    <property type="protein sequence ID" value="QEM42985.1"/>
    <property type="molecule type" value="Genomic_DNA"/>
</dbReference>